<evidence type="ECO:0000256" key="1">
    <source>
        <dbReference type="SAM" id="MobiDB-lite"/>
    </source>
</evidence>
<dbReference type="InterPro" id="IPR029058">
    <property type="entry name" value="AB_hydrolase_fold"/>
</dbReference>
<comment type="caution">
    <text evidence="2">The sequence shown here is derived from an EMBL/GenBank/DDBJ whole genome shotgun (WGS) entry which is preliminary data.</text>
</comment>
<evidence type="ECO:0000313" key="2">
    <source>
        <dbReference type="EMBL" id="KHF43751.1"/>
    </source>
</evidence>
<proteinExistence type="predicted"/>
<name>A0A837DAW5_9PSEU</name>
<reference evidence="2 3" key="1">
    <citation type="submission" date="2014-10" db="EMBL/GenBank/DDBJ databases">
        <title>Genome sequence of Micropolyspora internatus JCM3315.</title>
        <authorList>
            <person name="Shin S.-K."/>
            <person name="Yi H."/>
        </authorList>
    </citation>
    <scope>NUCLEOTIDE SEQUENCE [LARGE SCALE GENOMIC DNA]</scope>
    <source>
        <strain evidence="2 3">JCM 3315</strain>
    </source>
</reference>
<feature type="region of interest" description="Disordered" evidence="1">
    <location>
        <begin position="236"/>
        <end position="256"/>
    </location>
</feature>
<feature type="compositionally biased region" description="Basic residues" evidence="1">
    <location>
        <begin position="247"/>
        <end position="256"/>
    </location>
</feature>
<dbReference type="Proteomes" id="UP000030848">
    <property type="component" value="Unassembled WGS sequence"/>
</dbReference>
<evidence type="ECO:0000313" key="3">
    <source>
        <dbReference type="Proteomes" id="UP000030848"/>
    </source>
</evidence>
<organism evidence="2 3">
    <name type="scientific">Saccharomonospora viridis</name>
    <dbReference type="NCBI Taxonomy" id="1852"/>
    <lineage>
        <taxon>Bacteria</taxon>
        <taxon>Bacillati</taxon>
        <taxon>Actinomycetota</taxon>
        <taxon>Actinomycetes</taxon>
        <taxon>Pseudonocardiales</taxon>
        <taxon>Pseudonocardiaceae</taxon>
        <taxon>Saccharomonospora</taxon>
    </lineage>
</organism>
<dbReference type="AlphaFoldDB" id="A0A837DAW5"/>
<dbReference type="OMA" id="QWPQLPD"/>
<accession>A0A837DAW5</accession>
<protein>
    <submittedName>
        <fullName evidence="2">Thioesterase</fullName>
    </submittedName>
</protein>
<sequence length="256" mass="26248">MTSVDIPSTAVLLPGTGSDEVFVRAVFERPLAALGIRVVAPPPPQGDAVVTGSLALLDRIAEETGESLVVGGVSLGAHLAAEWAIRNTHRCAGVLAALPAWNGSGEAAPAAVAATVSADLVDRHGLDEALAVSTRGVAPWLAEELTRAWRRHGSSLAAGLRAAARHPAPELDDLGALTVPVGVAACVDDPVHPAATARTWVEALPNAALVETSLTALGADRESLGRATALAWLRARAADEPGTTGPSRHHRPARPR</sequence>
<dbReference type="SUPFAM" id="SSF53474">
    <property type="entry name" value="alpha/beta-Hydrolases"/>
    <property type="match status" value="1"/>
</dbReference>
<dbReference type="EMBL" id="JRZE01000005">
    <property type="protein sequence ID" value="KHF43751.1"/>
    <property type="molecule type" value="Genomic_DNA"/>
</dbReference>
<gene>
    <name evidence="2" type="ORF">MINT15_24760</name>
</gene>
<dbReference type="RefSeq" id="WP_015786731.1">
    <property type="nucleotide sequence ID" value="NZ_CALJZO010000053.1"/>
</dbReference>
<dbReference type="OrthoDB" id="4371333at2"/>
<dbReference type="Gene3D" id="3.40.50.1820">
    <property type="entry name" value="alpha/beta hydrolase"/>
    <property type="match status" value="1"/>
</dbReference>